<dbReference type="GO" id="GO:0016020">
    <property type="term" value="C:membrane"/>
    <property type="evidence" value="ECO:0007669"/>
    <property type="project" value="UniProtKB-SubCell"/>
</dbReference>
<dbReference type="PANTHER" id="PTHR43731:SF14">
    <property type="entry name" value="PRESENILIN-ASSOCIATED RHOMBOID-LIKE PROTEIN, MITOCHONDRIAL"/>
    <property type="match status" value="1"/>
</dbReference>
<dbReference type="InterPro" id="IPR022764">
    <property type="entry name" value="Peptidase_S54_rhomboid_dom"/>
</dbReference>
<keyword evidence="3 7" id="KW-0812">Transmembrane</keyword>
<sequence>MAERFAAYLLTQGVDSIAELEGDAWGIWIRDENQVHRAKEELAKFRDAPDSPQYVEAQTKASRLLREDEERRKRAKKNVVNMNSRWRRMPNPGRPGSGFSMQSTPVTLVLIAASVIVTLLANFGNNPENAVYRGVMFMDPVHRDADITVRDFDQPQFRLTDIRQGQVWRVLSPIFLHLDILHLLFNVYWLFLLGSQIENRFGSLVLGALVLSMGLFSTVMQGMFPVEWGGWPWGGGMSGVVYGLLGYIWILSRFDPNSGLYLSQLTLILMLVWLFACLTGKVGPVANVAHFAGIGSGMSLAFLRILVSRK</sequence>
<comment type="subcellular location">
    <subcellularLocation>
        <location evidence="1">Membrane</location>
        <topology evidence="1">Multi-pass membrane protein</topology>
    </subcellularLocation>
</comment>
<dbReference type="InterPro" id="IPR022732">
    <property type="entry name" value="Peptidase_S54_GlpG_N"/>
</dbReference>
<evidence type="ECO:0000256" key="3">
    <source>
        <dbReference type="ARBA" id="ARBA00022692"/>
    </source>
</evidence>
<keyword evidence="5 7" id="KW-1133">Transmembrane helix</keyword>
<feature type="domain" description="Peptidase S54 rhomboid" evidence="8">
    <location>
        <begin position="164"/>
        <end position="304"/>
    </location>
</feature>
<evidence type="ECO:0000256" key="6">
    <source>
        <dbReference type="ARBA" id="ARBA00023136"/>
    </source>
</evidence>
<dbReference type="InterPro" id="IPR038236">
    <property type="entry name" value="GlpG_N_sf"/>
</dbReference>
<organism evidence="10 11">
    <name type="scientific">Lignipirellula cremea</name>
    <dbReference type="NCBI Taxonomy" id="2528010"/>
    <lineage>
        <taxon>Bacteria</taxon>
        <taxon>Pseudomonadati</taxon>
        <taxon>Planctomycetota</taxon>
        <taxon>Planctomycetia</taxon>
        <taxon>Pirellulales</taxon>
        <taxon>Pirellulaceae</taxon>
        <taxon>Lignipirellula</taxon>
    </lineage>
</organism>
<dbReference type="KEGG" id="lcre:Pla8534_60330"/>
<protein>
    <submittedName>
        <fullName evidence="10">Rhomboid protease GlpG</fullName>
        <ecNumber evidence="10">3.4.21.105</ecNumber>
    </submittedName>
</protein>
<evidence type="ECO:0000256" key="1">
    <source>
        <dbReference type="ARBA" id="ARBA00004141"/>
    </source>
</evidence>
<name>A0A518E287_9BACT</name>
<keyword evidence="4 10" id="KW-0378">Hydrolase</keyword>
<evidence type="ECO:0000256" key="4">
    <source>
        <dbReference type="ARBA" id="ARBA00022801"/>
    </source>
</evidence>
<keyword evidence="6 7" id="KW-0472">Membrane</keyword>
<dbReference type="AlphaFoldDB" id="A0A518E287"/>
<dbReference type="Gene3D" id="1.20.1540.10">
    <property type="entry name" value="Rhomboid-like"/>
    <property type="match status" value="1"/>
</dbReference>
<keyword evidence="11" id="KW-1185">Reference proteome</keyword>
<comment type="similarity">
    <text evidence="2">Belongs to the peptidase S54 family.</text>
</comment>
<dbReference type="SUPFAM" id="SSF144091">
    <property type="entry name" value="Rhomboid-like"/>
    <property type="match status" value="1"/>
</dbReference>
<evidence type="ECO:0000256" key="5">
    <source>
        <dbReference type="ARBA" id="ARBA00022989"/>
    </source>
</evidence>
<dbReference type="PANTHER" id="PTHR43731">
    <property type="entry name" value="RHOMBOID PROTEASE"/>
    <property type="match status" value="1"/>
</dbReference>
<feature type="transmembrane region" description="Helical" evidence="7">
    <location>
        <begin position="204"/>
        <end position="224"/>
    </location>
</feature>
<evidence type="ECO:0000256" key="2">
    <source>
        <dbReference type="ARBA" id="ARBA00009045"/>
    </source>
</evidence>
<dbReference type="InterPro" id="IPR035952">
    <property type="entry name" value="Rhomboid-like_sf"/>
</dbReference>
<evidence type="ECO:0000313" key="10">
    <source>
        <dbReference type="EMBL" id="QDU98172.1"/>
    </source>
</evidence>
<evidence type="ECO:0000313" key="11">
    <source>
        <dbReference type="Proteomes" id="UP000317648"/>
    </source>
</evidence>
<accession>A0A518E287</accession>
<dbReference type="GO" id="GO:0004252">
    <property type="term" value="F:serine-type endopeptidase activity"/>
    <property type="evidence" value="ECO:0007669"/>
    <property type="project" value="InterPro"/>
</dbReference>
<dbReference type="Proteomes" id="UP000317648">
    <property type="component" value="Chromosome"/>
</dbReference>
<dbReference type="InterPro" id="IPR050925">
    <property type="entry name" value="Rhomboid_protease_S54"/>
</dbReference>
<feature type="transmembrane region" description="Helical" evidence="7">
    <location>
        <begin position="230"/>
        <end position="251"/>
    </location>
</feature>
<dbReference type="GO" id="GO:0006508">
    <property type="term" value="P:proteolysis"/>
    <property type="evidence" value="ECO:0007669"/>
    <property type="project" value="UniProtKB-KW"/>
</dbReference>
<feature type="transmembrane region" description="Helical" evidence="7">
    <location>
        <begin position="288"/>
        <end position="307"/>
    </location>
</feature>
<dbReference type="Pfam" id="PF01694">
    <property type="entry name" value="Rhomboid"/>
    <property type="match status" value="1"/>
</dbReference>
<feature type="transmembrane region" description="Helical" evidence="7">
    <location>
        <begin position="174"/>
        <end position="192"/>
    </location>
</feature>
<dbReference type="Pfam" id="PF12122">
    <property type="entry name" value="Rhomboid_N"/>
    <property type="match status" value="1"/>
</dbReference>
<evidence type="ECO:0000259" key="9">
    <source>
        <dbReference type="Pfam" id="PF12122"/>
    </source>
</evidence>
<dbReference type="EMBL" id="CP036433">
    <property type="protein sequence ID" value="QDU98172.1"/>
    <property type="molecule type" value="Genomic_DNA"/>
</dbReference>
<evidence type="ECO:0000256" key="7">
    <source>
        <dbReference type="SAM" id="Phobius"/>
    </source>
</evidence>
<keyword evidence="10" id="KW-0645">Protease</keyword>
<feature type="domain" description="Peptidase S54 GlpG peptidase N-terminal" evidence="9">
    <location>
        <begin position="1"/>
        <end position="62"/>
    </location>
</feature>
<reference evidence="10 11" key="1">
    <citation type="submission" date="2019-02" db="EMBL/GenBank/DDBJ databases">
        <title>Deep-cultivation of Planctomycetes and their phenomic and genomic characterization uncovers novel biology.</title>
        <authorList>
            <person name="Wiegand S."/>
            <person name="Jogler M."/>
            <person name="Boedeker C."/>
            <person name="Pinto D."/>
            <person name="Vollmers J."/>
            <person name="Rivas-Marin E."/>
            <person name="Kohn T."/>
            <person name="Peeters S.H."/>
            <person name="Heuer A."/>
            <person name="Rast P."/>
            <person name="Oberbeckmann S."/>
            <person name="Bunk B."/>
            <person name="Jeske O."/>
            <person name="Meyerdierks A."/>
            <person name="Storesund J.E."/>
            <person name="Kallscheuer N."/>
            <person name="Luecker S."/>
            <person name="Lage O.M."/>
            <person name="Pohl T."/>
            <person name="Merkel B.J."/>
            <person name="Hornburger P."/>
            <person name="Mueller R.-W."/>
            <person name="Bruemmer F."/>
            <person name="Labrenz M."/>
            <person name="Spormann A.M."/>
            <person name="Op den Camp H."/>
            <person name="Overmann J."/>
            <person name="Amann R."/>
            <person name="Jetten M.S.M."/>
            <person name="Mascher T."/>
            <person name="Medema M.H."/>
            <person name="Devos D.P."/>
            <person name="Kaster A.-K."/>
            <person name="Ovreas L."/>
            <person name="Rohde M."/>
            <person name="Galperin M.Y."/>
            <person name="Jogler C."/>
        </authorList>
    </citation>
    <scope>NUCLEOTIDE SEQUENCE [LARGE SCALE GENOMIC DNA]</scope>
    <source>
        <strain evidence="10 11">Pla85_3_4</strain>
    </source>
</reference>
<gene>
    <name evidence="10" type="primary">glpG</name>
    <name evidence="10" type="ORF">Pla8534_60330</name>
</gene>
<dbReference type="Gene3D" id="3.30.70.2350">
    <property type="match status" value="1"/>
</dbReference>
<dbReference type="EC" id="3.4.21.105" evidence="10"/>
<feature type="transmembrane region" description="Helical" evidence="7">
    <location>
        <begin position="258"/>
        <end position="276"/>
    </location>
</feature>
<evidence type="ECO:0000259" key="8">
    <source>
        <dbReference type="Pfam" id="PF01694"/>
    </source>
</evidence>
<proteinExistence type="inferred from homology"/>